<proteinExistence type="predicted"/>
<accession>A0A3D9V1R2</accession>
<evidence type="ECO:0000313" key="1">
    <source>
        <dbReference type="EMBL" id="REF35316.1"/>
    </source>
</evidence>
<reference evidence="1 2" key="1">
    <citation type="submission" date="2018-08" db="EMBL/GenBank/DDBJ databases">
        <title>Sequencing the genomes of 1000 actinobacteria strains.</title>
        <authorList>
            <person name="Klenk H.-P."/>
        </authorList>
    </citation>
    <scope>NUCLEOTIDE SEQUENCE [LARGE SCALE GENOMIC DNA]</scope>
    <source>
        <strain evidence="1 2">DSM 22891</strain>
    </source>
</reference>
<organism evidence="1 2">
    <name type="scientific">Thermasporomyces composti</name>
    <dbReference type="NCBI Taxonomy" id="696763"/>
    <lineage>
        <taxon>Bacteria</taxon>
        <taxon>Bacillati</taxon>
        <taxon>Actinomycetota</taxon>
        <taxon>Actinomycetes</taxon>
        <taxon>Propionibacteriales</taxon>
        <taxon>Nocardioidaceae</taxon>
        <taxon>Thermasporomyces</taxon>
    </lineage>
</organism>
<dbReference type="AlphaFoldDB" id="A0A3D9V1R2"/>
<evidence type="ECO:0000313" key="2">
    <source>
        <dbReference type="Proteomes" id="UP000256485"/>
    </source>
</evidence>
<dbReference type="EMBL" id="QTUC01000001">
    <property type="protein sequence ID" value="REF35316.1"/>
    <property type="molecule type" value="Genomic_DNA"/>
</dbReference>
<dbReference type="Proteomes" id="UP000256485">
    <property type="component" value="Unassembled WGS sequence"/>
</dbReference>
<protein>
    <submittedName>
        <fullName evidence="1">Uncharacterized protein</fullName>
    </submittedName>
</protein>
<comment type="caution">
    <text evidence="1">The sequence shown here is derived from an EMBL/GenBank/DDBJ whole genome shotgun (WGS) entry which is preliminary data.</text>
</comment>
<sequence length="72" mass="7868">MSTRDVDYESIAEIHRLLHEAADHLDKSAEPMPNEIHAGPFAPQVTKLIAPVPGAIVEAILRLRAAAFDVKI</sequence>
<keyword evidence="2" id="KW-1185">Reference proteome</keyword>
<name>A0A3D9V1R2_THECX</name>
<gene>
    <name evidence="1" type="ORF">DFJ64_0692</name>
</gene>